<dbReference type="SMART" id="SM00278">
    <property type="entry name" value="HhH1"/>
    <property type="match status" value="3"/>
</dbReference>
<comment type="function">
    <text evidence="18">Repair polymerase that plays a key role in base-excision repair. During this process, the damaged base is excised by specific DNA glycosylases, the DNA backbone is nicked at the abasic site by an apurinic/apyrimidic (AP) endonuclease, and POLB removes 5'-deoxyribose-phosphate from the preincised AP site acting as a 5'-deoxyribose-phosphate lyase (5'-dRP lyase); through its DNA polymerase activity, it adds one nucleotide to the 3' end of the arising single-nucleotide gap. Conducts 'gap-filling' DNA synthesis in a stepwise distributive fashion rather than in a processive fashion as for other DNA polymerases. It is also able to cleave sugar-phosphate bonds 3' to an intact AP site, acting as an AP lyase.</text>
</comment>
<feature type="domain" description="Helix-hairpin-helix DNA-binding motif class 1" evidence="20">
    <location>
        <begin position="51"/>
        <end position="70"/>
    </location>
</feature>
<comment type="cofactor">
    <cofactor evidence="1">
        <name>Mg(2+)</name>
        <dbReference type="ChEBI" id="CHEBI:18420"/>
    </cofactor>
</comment>
<proteinExistence type="predicted"/>
<evidence type="ECO:0000259" key="22">
    <source>
        <dbReference type="SMART" id="SM00483"/>
    </source>
</evidence>
<dbReference type="NCBIfam" id="NF005928">
    <property type="entry name" value="PRK07945.1"/>
    <property type="match status" value="1"/>
</dbReference>
<dbReference type="CDD" id="cd00141">
    <property type="entry name" value="NT_POLXc"/>
    <property type="match status" value="1"/>
</dbReference>
<dbReference type="EC" id="4.2.99.18" evidence="4"/>
<dbReference type="SMART" id="SM00481">
    <property type="entry name" value="POLIIIAc"/>
    <property type="match status" value="1"/>
</dbReference>
<dbReference type="Pfam" id="PF02811">
    <property type="entry name" value="PHP"/>
    <property type="match status" value="1"/>
</dbReference>
<dbReference type="InterPro" id="IPR003141">
    <property type="entry name" value="Pol/His_phosphatase_N"/>
</dbReference>
<evidence type="ECO:0000256" key="14">
    <source>
        <dbReference type="ARBA" id="ARBA00035717"/>
    </source>
</evidence>
<evidence type="ECO:0000256" key="4">
    <source>
        <dbReference type="ARBA" id="ARBA00012720"/>
    </source>
</evidence>
<protein>
    <recommendedName>
        <fullName evidence="5">DNA polymerase beta</fullName>
        <ecNumber evidence="3">2.7.7.7</ecNumber>
        <ecNumber evidence="4">4.2.99.18</ecNumber>
    </recommendedName>
    <alternativeName>
        <fullName evidence="14">5'-deoxyribose-phosphate lyase</fullName>
    </alternativeName>
    <alternativeName>
        <fullName evidence="15">AP lyase</fullName>
    </alternativeName>
</protein>
<keyword evidence="9" id="KW-0227">DNA damage</keyword>
<keyword evidence="10" id="KW-0832">Ubl conjugation</keyword>
<evidence type="ECO:0000256" key="7">
    <source>
        <dbReference type="ARBA" id="ARBA00022634"/>
    </source>
</evidence>
<evidence type="ECO:0000256" key="8">
    <source>
        <dbReference type="ARBA" id="ARBA00022705"/>
    </source>
</evidence>
<dbReference type="Gene3D" id="3.20.20.140">
    <property type="entry name" value="Metal-dependent hydrolases"/>
    <property type="match status" value="1"/>
</dbReference>
<dbReference type="Pfam" id="PF14716">
    <property type="entry name" value="HHH_8"/>
    <property type="match status" value="1"/>
</dbReference>
<dbReference type="Proteomes" id="UP001519289">
    <property type="component" value="Unassembled WGS sequence"/>
</dbReference>
<comment type="catalytic activity">
    <reaction evidence="17">
        <text>a 5'-end 2'-deoxyribose-2'-deoxyribonucleotide-DNA = (2E,4S)-4-hydroxypenten-2-al-5-phosphate + a 5'-end 5'-phospho-2'-deoxyribonucleoside-DNA + H(+)</text>
        <dbReference type="Rhea" id="RHEA:76255"/>
        <dbReference type="Rhea" id="RHEA-COMP:13180"/>
        <dbReference type="Rhea" id="RHEA-COMP:18657"/>
        <dbReference type="ChEBI" id="CHEBI:15378"/>
        <dbReference type="ChEBI" id="CHEBI:136412"/>
        <dbReference type="ChEBI" id="CHEBI:195194"/>
        <dbReference type="ChEBI" id="CHEBI:195195"/>
    </reaction>
</comment>
<evidence type="ECO:0000256" key="5">
    <source>
        <dbReference type="ARBA" id="ARBA00020020"/>
    </source>
</evidence>
<keyword evidence="8" id="KW-0235">DNA replication</keyword>
<feature type="domain" description="Polymerase/histidinol phosphatase N-terminal" evidence="21">
    <location>
        <begin position="341"/>
        <end position="419"/>
    </location>
</feature>
<dbReference type="Gene3D" id="3.30.210.10">
    <property type="entry name" value="DNA polymerase, thumb domain"/>
    <property type="match status" value="1"/>
</dbReference>
<keyword evidence="12" id="KW-0915">Sodium</keyword>
<evidence type="ECO:0000256" key="12">
    <source>
        <dbReference type="ARBA" id="ARBA00023053"/>
    </source>
</evidence>
<evidence type="ECO:0000256" key="10">
    <source>
        <dbReference type="ARBA" id="ARBA00022843"/>
    </source>
</evidence>
<dbReference type="InterPro" id="IPR022311">
    <property type="entry name" value="PolX-like"/>
</dbReference>
<dbReference type="InterPro" id="IPR016195">
    <property type="entry name" value="Pol/histidinol_Pase-like"/>
</dbReference>
<dbReference type="InterPro" id="IPR050243">
    <property type="entry name" value="PHP_phosphatase"/>
</dbReference>
<keyword evidence="11" id="KW-0548">Nucleotidyltransferase</keyword>
<keyword evidence="24" id="KW-1185">Reference proteome</keyword>
<dbReference type="InterPro" id="IPR002054">
    <property type="entry name" value="DNA-dir_DNA_pol_X"/>
</dbReference>
<dbReference type="Gene3D" id="1.10.150.110">
    <property type="entry name" value="DNA polymerase beta, N-terminal domain-like"/>
    <property type="match status" value="1"/>
</dbReference>
<keyword evidence="7" id="KW-0237">DNA synthesis</keyword>
<evidence type="ECO:0000259" key="20">
    <source>
        <dbReference type="SMART" id="SM00278"/>
    </source>
</evidence>
<evidence type="ECO:0000256" key="1">
    <source>
        <dbReference type="ARBA" id="ARBA00001946"/>
    </source>
</evidence>
<keyword evidence="13" id="KW-0234">DNA repair</keyword>
<evidence type="ECO:0000256" key="9">
    <source>
        <dbReference type="ARBA" id="ARBA00022763"/>
    </source>
</evidence>
<comment type="catalytic activity">
    <reaction evidence="19">
        <text>DNA(n) + a 2'-deoxyribonucleoside 5'-triphosphate = DNA(n+1) + diphosphate</text>
        <dbReference type="Rhea" id="RHEA:22508"/>
        <dbReference type="Rhea" id="RHEA-COMP:17339"/>
        <dbReference type="Rhea" id="RHEA-COMP:17340"/>
        <dbReference type="ChEBI" id="CHEBI:33019"/>
        <dbReference type="ChEBI" id="CHEBI:61560"/>
        <dbReference type="ChEBI" id="CHEBI:173112"/>
        <dbReference type="EC" id="2.7.7.7"/>
    </reaction>
</comment>
<dbReference type="InterPro" id="IPR002008">
    <property type="entry name" value="DNA_pol_X_beta-like"/>
</dbReference>
<dbReference type="SMART" id="SM00483">
    <property type="entry name" value="POLXc"/>
    <property type="match status" value="1"/>
</dbReference>
<dbReference type="Pfam" id="PF14520">
    <property type="entry name" value="HHH_5"/>
    <property type="match status" value="1"/>
</dbReference>
<dbReference type="PANTHER" id="PTHR36928">
    <property type="entry name" value="PHOSPHATASE YCDX-RELATED"/>
    <property type="match status" value="1"/>
</dbReference>
<keyword evidence="6" id="KW-0488">Methylation</keyword>
<evidence type="ECO:0000313" key="24">
    <source>
        <dbReference type="Proteomes" id="UP001519289"/>
    </source>
</evidence>
<comment type="catalytic activity">
    <reaction evidence="16">
        <text>2'-deoxyribonucleotide-(2'-deoxyribose 5'-phosphate)-2'-deoxyribonucleotide-DNA = a 3'-end 2'-deoxyribonucleotide-(2,3-dehydro-2,3-deoxyribose 5'-phosphate)-DNA + a 5'-end 5'-phospho-2'-deoxyribonucleoside-DNA + H(+)</text>
        <dbReference type="Rhea" id="RHEA:66592"/>
        <dbReference type="Rhea" id="RHEA-COMP:13180"/>
        <dbReference type="Rhea" id="RHEA-COMP:16897"/>
        <dbReference type="Rhea" id="RHEA-COMP:17067"/>
        <dbReference type="ChEBI" id="CHEBI:15378"/>
        <dbReference type="ChEBI" id="CHEBI:136412"/>
        <dbReference type="ChEBI" id="CHEBI:157695"/>
        <dbReference type="ChEBI" id="CHEBI:167181"/>
        <dbReference type="EC" id="4.2.99.18"/>
    </reaction>
</comment>
<evidence type="ECO:0000256" key="18">
    <source>
        <dbReference type="ARBA" id="ARBA00045548"/>
    </source>
</evidence>
<feature type="domain" description="Helix-hairpin-helix DNA-binding motif class 1" evidence="20">
    <location>
        <begin position="126"/>
        <end position="145"/>
    </location>
</feature>
<dbReference type="InterPro" id="IPR043519">
    <property type="entry name" value="NT_sf"/>
</dbReference>
<accession>A0ABS4JQ79</accession>
<comment type="subcellular location">
    <subcellularLocation>
        <location evidence="2">Cytoplasm</location>
    </subcellularLocation>
</comment>
<organism evidence="23 24">
    <name type="scientific">Symbiobacterium terraclitae</name>
    <dbReference type="NCBI Taxonomy" id="557451"/>
    <lineage>
        <taxon>Bacteria</taxon>
        <taxon>Bacillati</taxon>
        <taxon>Bacillota</taxon>
        <taxon>Clostridia</taxon>
        <taxon>Eubacteriales</taxon>
        <taxon>Symbiobacteriaceae</taxon>
        <taxon>Symbiobacterium</taxon>
    </lineage>
</organism>
<evidence type="ECO:0000256" key="2">
    <source>
        <dbReference type="ARBA" id="ARBA00004496"/>
    </source>
</evidence>
<dbReference type="InterPro" id="IPR047967">
    <property type="entry name" value="PolX_PHP"/>
</dbReference>
<evidence type="ECO:0000256" key="6">
    <source>
        <dbReference type="ARBA" id="ARBA00022481"/>
    </source>
</evidence>
<dbReference type="RefSeq" id="WP_342589399.1">
    <property type="nucleotide sequence ID" value="NZ_JAGGLG010000002.1"/>
</dbReference>
<dbReference type="Gene3D" id="1.10.150.20">
    <property type="entry name" value="5' to 3' exonuclease, C-terminal subdomain"/>
    <property type="match status" value="1"/>
</dbReference>
<sequence>MDNLTVAEALYEIADLLEFTGEDPFKVRAYRKAAEAVGLLPEQVADLAGAGRLTRVPGIGKAIAAKIAELVETGRIGYLEELRQAVPPGVLDLTRVPGLGARTAMLLYRRLGVDSLEALELAAREGRLRDLPGLGPRKEAAILEAAARVRRRPDRVSIGVAAPIAEAVVRHLRSHPAVLRAEVAGSVRRRQETVADIDVVIATRDPAAVQAHLDRLPPLPRPVDPVLVPPEAFALTLFERTGSAAHLAELAGAAPPAELAGMAPPAAAEYVRPYAAGAADSPHRSAQDSRVTEESEAADAVVYRTLGLPYIPPELREGGGEVAAARAGRLPRLITVADLRGDLHVHTTASDGTATLAEMAEAARALGHRYLAICDHSQSLAIARGLSPERLRQHIAAIRRLDQGEGFRLLAGAEVDILRDGTLDYPDELLAELDVVVASLHSHLGLPEAEQTERLLRAIHNPHVDIIGHPFGRVIGRREPAALDFDRILEACARTGTALEISASPSRLDLPDRHARLAREAGVKLVINTDAHSVRELELLPYGVGQARRGWVEPQDVINAMDLPELLDWLARPKG</sequence>
<dbReference type="EMBL" id="JAGGLG010000002">
    <property type="protein sequence ID" value="MBP2017100.1"/>
    <property type="molecule type" value="Genomic_DNA"/>
</dbReference>
<evidence type="ECO:0000259" key="21">
    <source>
        <dbReference type="SMART" id="SM00481"/>
    </source>
</evidence>
<comment type="caution">
    <text evidence="23">The sequence shown here is derived from an EMBL/GenBank/DDBJ whole genome shotgun (WGS) entry which is preliminary data.</text>
</comment>
<reference evidence="23 24" key="1">
    <citation type="submission" date="2021-03" db="EMBL/GenBank/DDBJ databases">
        <title>Genomic Encyclopedia of Type Strains, Phase IV (KMG-IV): sequencing the most valuable type-strain genomes for metagenomic binning, comparative biology and taxonomic classification.</title>
        <authorList>
            <person name="Goeker M."/>
        </authorList>
    </citation>
    <scope>NUCLEOTIDE SEQUENCE [LARGE SCALE GENOMIC DNA]</scope>
    <source>
        <strain evidence="23 24">DSM 27138</strain>
    </source>
</reference>
<dbReference type="EC" id="2.7.7.7" evidence="3"/>
<feature type="domain" description="DNA-directed DNA polymerase X" evidence="22">
    <location>
        <begin position="1"/>
        <end position="317"/>
    </location>
</feature>
<dbReference type="SUPFAM" id="SSF47802">
    <property type="entry name" value="DNA polymerase beta, N-terminal domain-like"/>
    <property type="match status" value="1"/>
</dbReference>
<dbReference type="PIRSF" id="PIRSF005047">
    <property type="entry name" value="UCP005047_YshC"/>
    <property type="match status" value="1"/>
</dbReference>
<dbReference type="CDD" id="cd07436">
    <property type="entry name" value="PHP_PolX"/>
    <property type="match status" value="1"/>
</dbReference>
<keyword evidence="11" id="KW-0808">Transferase</keyword>
<evidence type="ECO:0000256" key="3">
    <source>
        <dbReference type="ARBA" id="ARBA00012417"/>
    </source>
</evidence>
<dbReference type="InterPro" id="IPR003583">
    <property type="entry name" value="Hlx-hairpin-Hlx_DNA-bd_motif"/>
</dbReference>
<evidence type="ECO:0000256" key="15">
    <source>
        <dbReference type="ARBA" id="ARBA00035726"/>
    </source>
</evidence>
<dbReference type="InterPro" id="IPR037160">
    <property type="entry name" value="DNA_Pol_thumb_sf"/>
</dbReference>
<feature type="domain" description="Helix-hairpin-helix DNA-binding motif class 1" evidence="20">
    <location>
        <begin position="91"/>
        <end position="110"/>
    </location>
</feature>
<dbReference type="PANTHER" id="PTHR36928:SF1">
    <property type="entry name" value="PHOSPHATASE YCDX-RELATED"/>
    <property type="match status" value="1"/>
</dbReference>
<dbReference type="InterPro" id="IPR027421">
    <property type="entry name" value="DNA_pol_lamdba_lyase_dom_sf"/>
</dbReference>
<evidence type="ECO:0000256" key="16">
    <source>
        <dbReference type="ARBA" id="ARBA00044632"/>
    </source>
</evidence>
<evidence type="ECO:0000256" key="13">
    <source>
        <dbReference type="ARBA" id="ARBA00023204"/>
    </source>
</evidence>
<dbReference type="PRINTS" id="PR00870">
    <property type="entry name" value="DNAPOLXBETA"/>
</dbReference>
<evidence type="ECO:0000256" key="11">
    <source>
        <dbReference type="ARBA" id="ARBA00022932"/>
    </source>
</evidence>
<dbReference type="SUPFAM" id="SSF89550">
    <property type="entry name" value="PHP domain-like"/>
    <property type="match status" value="1"/>
</dbReference>
<dbReference type="SUPFAM" id="SSF81301">
    <property type="entry name" value="Nucleotidyltransferase"/>
    <property type="match status" value="1"/>
</dbReference>
<evidence type="ECO:0000256" key="17">
    <source>
        <dbReference type="ARBA" id="ARBA00044678"/>
    </source>
</evidence>
<dbReference type="Gene3D" id="3.30.460.10">
    <property type="entry name" value="Beta Polymerase, domain 2"/>
    <property type="match status" value="1"/>
</dbReference>
<dbReference type="InterPro" id="IPR004013">
    <property type="entry name" value="PHP_dom"/>
</dbReference>
<gene>
    <name evidence="23" type="ORF">J2Z79_000474</name>
</gene>
<evidence type="ECO:0000313" key="23">
    <source>
        <dbReference type="EMBL" id="MBP2017100.1"/>
    </source>
</evidence>
<evidence type="ECO:0000256" key="19">
    <source>
        <dbReference type="ARBA" id="ARBA00049244"/>
    </source>
</evidence>
<name>A0ABS4JQ79_9FIRM</name>
<dbReference type="InterPro" id="IPR010996">
    <property type="entry name" value="HHH_MUS81"/>
</dbReference>
<keyword evidence="11" id="KW-0239">DNA-directed DNA polymerase</keyword>